<organism evidence="1 2">
    <name type="scientific">Pigeonpox virus</name>
    <dbReference type="NCBI Taxonomy" id="10264"/>
    <lineage>
        <taxon>Viruses</taxon>
        <taxon>Varidnaviria</taxon>
        <taxon>Bamfordvirae</taxon>
        <taxon>Nucleocytoviricota</taxon>
        <taxon>Pokkesviricetes</taxon>
        <taxon>Chitovirales</taxon>
        <taxon>Poxviridae</taxon>
        <taxon>Chordopoxvirinae</taxon>
        <taxon>Avipoxvirus</taxon>
        <taxon>Avipoxvirus pigeonpox</taxon>
    </lineage>
</organism>
<dbReference type="Gene3D" id="2.60.40.10">
    <property type="entry name" value="Immunoglobulins"/>
    <property type="match status" value="1"/>
</dbReference>
<evidence type="ECO:0000313" key="2">
    <source>
        <dbReference type="Proteomes" id="UP000101521"/>
    </source>
</evidence>
<dbReference type="KEGG" id="vg:19737945"/>
<accession>A0A068EH85</accession>
<dbReference type="InterPro" id="IPR013783">
    <property type="entry name" value="Ig-like_fold"/>
</dbReference>
<dbReference type="EMBL" id="KJ801920">
    <property type="protein sequence ID" value="AID46718.1"/>
    <property type="molecule type" value="Genomic_DNA"/>
</dbReference>
<protein>
    <submittedName>
        <fullName evidence="1">Putative 13.7kDa protein</fullName>
    </submittedName>
</protein>
<proteinExistence type="predicted"/>
<dbReference type="Proteomes" id="UP000101521">
    <property type="component" value="Segment"/>
</dbReference>
<gene>
    <name evidence="1" type="ORF">fep_219</name>
</gene>
<dbReference type="GeneID" id="19737945"/>
<reference evidence="1 2" key="1">
    <citation type="journal article" date="2014" name="BMC Genomics">
        <title>The complete genome sequences of poxviruses isolated from a penguin and a pigeon in South Africa and comparison to other sequenced avipoxviruses.</title>
        <authorList>
            <person name="Offerman K."/>
            <person name="Carulei O."/>
            <person name="van der Walt A.P."/>
            <person name="Douglass N."/>
            <person name="Williamson A.L."/>
        </authorList>
    </citation>
    <scope>NUCLEOTIDE SEQUENCE [LARGE SCALE GENOMIC DNA]</scope>
    <source>
        <strain evidence="1">FeP2</strain>
    </source>
</reference>
<sequence>MYIYAILTSIILLVKGYVIDHNNGVCNNITVIKDINMSNSTFDRLLCTVYMKSEDGYIYWIGPNSTFIENLEGAKEGSDDTLEVGDNCYRHTRELNITSRDYLGKNFTCTSMTDYGTTFFKIVPY</sequence>
<keyword evidence="2" id="KW-1185">Reference proteome</keyword>
<evidence type="ECO:0000313" key="1">
    <source>
        <dbReference type="EMBL" id="AID46718.1"/>
    </source>
</evidence>
<dbReference type="RefSeq" id="YP_009046442.1">
    <property type="nucleotide sequence ID" value="NC_024447.1"/>
</dbReference>
<name>A0A068EH85_9POXV</name>